<dbReference type="InterPro" id="IPR046844">
    <property type="entry name" value="Lon-like_helical"/>
</dbReference>
<accession>A0A285NX85</accession>
<dbReference type="InterPro" id="IPR046843">
    <property type="entry name" value="LonB_AAA-LID"/>
</dbReference>
<comment type="similarity">
    <text evidence="2">Belongs to the peptidase S16 family.</text>
</comment>
<dbReference type="GO" id="GO:0005524">
    <property type="term" value="F:ATP binding"/>
    <property type="evidence" value="ECO:0007669"/>
    <property type="project" value="InterPro"/>
</dbReference>
<dbReference type="SUPFAM" id="SSF54211">
    <property type="entry name" value="Ribosomal protein S5 domain 2-like"/>
    <property type="match status" value="1"/>
</dbReference>
<dbReference type="InterPro" id="IPR020568">
    <property type="entry name" value="Ribosomal_Su5_D2-typ_SF"/>
</dbReference>
<dbReference type="PRINTS" id="PR00830">
    <property type="entry name" value="ENDOLAPTASE"/>
</dbReference>
<dbReference type="Proteomes" id="UP000218627">
    <property type="component" value="Unassembled WGS sequence"/>
</dbReference>
<dbReference type="Pfam" id="PF20437">
    <property type="entry name" value="LonC_helical"/>
    <property type="match status" value="1"/>
</dbReference>
<keyword evidence="5" id="KW-1185">Reference proteome</keyword>
<dbReference type="InterPro" id="IPR027065">
    <property type="entry name" value="Lon_Prtase"/>
</dbReference>
<dbReference type="AlphaFoldDB" id="A0A285NX85"/>
<dbReference type="GO" id="GO:0004252">
    <property type="term" value="F:serine-type endopeptidase activity"/>
    <property type="evidence" value="ECO:0007669"/>
    <property type="project" value="UniProtKB-UniRule"/>
</dbReference>
<dbReference type="Gene3D" id="3.30.230.10">
    <property type="match status" value="1"/>
</dbReference>
<dbReference type="EMBL" id="OBEN01000004">
    <property type="protein sequence ID" value="SNZ14095.1"/>
    <property type="molecule type" value="Genomic_DNA"/>
</dbReference>
<gene>
    <name evidence="4" type="ORF">SAMN06265353_0982</name>
</gene>
<keyword evidence="2" id="KW-0378">Hydrolase</keyword>
<proteinExistence type="inferred from homology"/>
<dbReference type="InterPro" id="IPR041699">
    <property type="entry name" value="AAA_32"/>
</dbReference>
<name>A0A285NX85_9AQUI</name>
<reference evidence="5" key="1">
    <citation type="submission" date="2017-09" db="EMBL/GenBank/DDBJ databases">
        <authorList>
            <person name="Varghese N."/>
            <person name="Submissions S."/>
        </authorList>
    </citation>
    <scope>NUCLEOTIDE SEQUENCE [LARGE SCALE GENOMIC DNA]</scope>
    <source>
        <strain evidence="5">DSM 2913</strain>
    </source>
</reference>
<keyword evidence="1 2" id="KW-0645">Protease</keyword>
<protein>
    <recommendedName>
        <fullName evidence="2">endopeptidase La</fullName>
        <ecNumber evidence="2">3.4.21.53</ecNumber>
    </recommendedName>
</protein>
<dbReference type="RefSeq" id="WP_096601913.1">
    <property type="nucleotide sequence ID" value="NZ_OBEN01000004.1"/>
</dbReference>
<dbReference type="Pfam" id="PF20436">
    <property type="entry name" value="LonB_AAA-LID"/>
    <property type="match status" value="1"/>
</dbReference>
<feature type="domain" description="Lon proteolytic" evidence="3">
    <location>
        <begin position="555"/>
        <end position="750"/>
    </location>
</feature>
<organism evidence="4 5">
    <name type="scientific">Hydrogenobacter hydrogenophilus</name>
    <dbReference type="NCBI Taxonomy" id="35835"/>
    <lineage>
        <taxon>Bacteria</taxon>
        <taxon>Pseudomonadati</taxon>
        <taxon>Aquificota</taxon>
        <taxon>Aquificia</taxon>
        <taxon>Aquificales</taxon>
        <taxon>Aquificaceae</taxon>
        <taxon>Hydrogenobacter</taxon>
    </lineage>
</organism>
<dbReference type="EC" id="3.4.21.53" evidence="2"/>
<evidence type="ECO:0000256" key="1">
    <source>
        <dbReference type="ARBA" id="ARBA00022670"/>
    </source>
</evidence>
<evidence type="ECO:0000313" key="5">
    <source>
        <dbReference type="Proteomes" id="UP000218627"/>
    </source>
</evidence>
<keyword evidence="2" id="KW-0720">Serine protease</keyword>
<dbReference type="GO" id="GO:0004176">
    <property type="term" value="F:ATP-dependent peptidase activity"/>
    <property type="evidence" value="ECO:0007669"/>
    <property type="project" value="UniProtKB-UniRule"/>
</dbReference>
<sequence length="777" mass="88042">MALRKVLADELLLPFYYEKGTEQVVPAELFPGQDRVERAFDLALSTSYEGYNVFVSGPESIGRTLYTLRKLRSASEGKPPPEDICYVNNFENPLRPLYLLLPAGYGKKLAQDIDRAIETLKEDLPKAFESKEYEEEVARINKTADAQRERILQELTQEAQKHSLGVVFTPAGIRLLPLMGRRLVSEEELIGNEKLQEVYEKNLSAFEEKFREFMRELRELDHSVADQVLELRRRVAYYVVEKVFSRFEGKYRNFNDARNFIEKLKEEIVKNTDLFMFWHTSKGNLAVMRSLERAFNAFRVNVLVDNSELKGLPVIHEEVPTLQNLFGRISYTVEMGVLQADHMSISAGSLHKARGGYLVLRAMDLLKNPYLWNAFKKVLMHKKIHMAGGIMEDSILPYVGISPEPVPADIKVFLIGDPFLYQILSLYDPEFNRLFKVKAEFDPVIELSEEFIENFPKMIKKVITDEGIKDISADGLLELLKYAITLSGSRKKVSLLMGYIVDAIREADVISKNSKNISAEHIKRAIREKIYRSNLIEEKIRKAIQEGKFLVEVKGKKIGQVNGLSVYELGDISFGKPSRISASVYIGEKGVINIEREVELSGPIHSKGVLILTGYMGNKYGKDFPIHLSCNITFEQSYEEVEGDSASAAELIAILSAISGVPARQDIAITGSVDQHGNIQPVGGIKEKVEGFYKTCKVIGLTGEQGVVLPSRNYDNLVLDDEVLENIKNGKFHLYTAETVDDVIEIIFGMPAERFHKLVIRKLQEFHKKITKPKEKG</sequence>
<evidence type="ECO:0000256" key="2">
    <source>
        <dbReference type="PROSITE-ProRule" id="PRU01122"/>
    </source>
</evidence>
<evidence type="ECO:0000313" key="4">
    <source>
        <dbReference type="EMBL" id="SNZ14095.1"/>
    </source>
</evidence>
<dbReference type="Gene3D" id="1.10.8.60">
    <property type="match status" value="1"/>
</dbReference>
<dbReference type="InterPro" id="IPR027417">
    <property type="entry name" value="P-loop_NTPase"/>
</dbReference>
<dbReference type="Pfam" id="PF13654">
    <property type="entry name" value="AAA_32"/>
    <property type="match status" value="1"/>
</dbReference>
<dbReference type="Gene3D" id="3.40.50.300">
    <property type="entry name" value="P-loop containing nucleotide triphosphate hydrolases"/>
    <property type="match status" value="2"/>
</dbReference>
<evidence type="ECO:0000259" key="3">
    <source>
        <dbReference type="PROSITE" id="PS51786"/>
    </source>
</evidence>
<dbReference type="GO" id="GO:0030163">
    <property type="term" value="P:protein catabolic process"/>
    <property type="evidence" value="ECO:0007669"/>
    <property type="project" value="InterPro"/>
</dbReference>
<dbReference type="PANTHER" id="PTHR10046">
    <property type="entry name" value="ATP DEPENDENT LON PROTEASE FAMILY MEMBER"/>
    <property type="match status" value="1"/>
</dbReference>
<dbReference type="InterPro" id="IPR008269">
    <property type="entry name" value="Lon_proteolytic"/>
</dbReference>
<dbReference type="PROSITE" id="PS51786">
    <property type="entry name" value="LON_PROTEOLYTIC"/>
    <property type="match status" value="1"/>
</dbReference>
<feature type="active site" evidence="2">
    <location>
        <position position="688"/>
    </location>
</feature>
<feature type="active site" evidence="2">
    <location>
        <position position="645"/>
    </location>
</feature>
<dbReference type="Pfam" id="PF05362">
    <property type="entry name" value="Lon_C"/>
    <property type="match status" value="1"/>
</dbReference>
<dbReference type="OrthoDB" id="9758568at2"/>
<comment type="catalytic activity">
    <reaction evidence="2">
        <text>Hydrolysis of proteins in presence of ATP.</text>
        <dbReference type="EC" id="3.4.21.53"/>
    </reaction>
</comment>
<dbReference type="GO" id="GO:0006508">
    <property type="term" value="P:proteolysis"/>
    <property type="evidence" value="ECO:0007669"/>
    <property type="project" value="UniProtKB-KW"/>
</dbReference>
<dbReference type="InterPro" id="IPR014721">
    <property type="entry name" value="Ribsml_uS5_D2-typ_fold_subgr"/>
</dbReference>